<evidence type="ECO:0000313" key="4">
    <source>
        <dbReference type="Proteomes" id="UP000614334"/>
    </source>
</evidence>
<sequence length="1516" mass="160421">MTQNSYVITSNPDNQSQLEASFGTRARQSNSFGEVTILKKKTVKSSRDELMLWSPAEAGPPKKESRAAGEMRFTELQLGLERSDDHRLQLLLSLSLPWSSVVERRNGGRAKRKQSDLTPPPTSFLHAIELRGLITPLSLSPSSSWLVGGMQADNRLLTNLIKCEKEHHSALLALLVRSHTSLAALSAYASTASPPVAQALRGCIQAFAAADEGLRGYAVALEGWKEELKEVKRVEDELKAVVKDKDILVNRLIKASKQKIPTSSIQAGPSHTSRILTLFIVLFPPHVSTIQLHTHSPRNATHQFEIGPGSERVAGIGNGQAMSGHGDAGHVWRETGEVGLSTLGELSNEDASGTNSMITAPPCFPFDYVPRRVVMFDGRCSMFDVRYSLRFLALSAPPQLPHYNPPRRTFSTHSSGSSSLAPSHSASQQRHSRSQSPFSPAYSHGSRSASPGPGTYHSINGGYQHSHPLPALPERNSWHVEDTPVRRPEPSRRPISLIDPPRAPALHRRPISSHELPPLPDEVRFDIPPPHSIGHDTNEFIPLGRPVSSTDHSGSGDRWADSSSDEGGGEYRVVENEGGVGRTWKMICEDYRGYTAKDQGQGKEKDQADQEDEEVGQSDQPVRRSERGVLGRADDDTVVLAPTPTASARVPEPAPKVISSEPSARAIPSKPSARAIHSDTVPRAVSPRPASPAPASPVVAPRIASPAPRAVSPSPRDAPSAPVPAHRVASPSPVSAPRVASPEPSHIKPTSPVLAPTSTLSAPAPAPASVPQPTMLQIAHAPVPAHELSRPLSPISPVSILRTSSSSAPPGDPRGNDVNPDTFPALRLAAGIQDSSSSLPPSSSSKPIANEVETLSPEGIFQTSQGVAIEEPQAPSTAYNTPRPPPSLLEAAETADSPVPKAASVLGSPKEATPSLLDTPKAPSTVFETPRAPPSVLDTPKAALFSPALHPESVYQTPQAIPSDIPRVPQHETPGMVQPESPRSPKSPKAQLAKPSKPTDVPKSPKAEQTGLITPMATGGSHSKSHMVASASEPLGQDRPRAKSTSKRRTGHSRQTSAVESVRPSVQPRQPSAEERADLAAMLRDSDGSAPHVRFPPPSAPAASPGGTMFVASAPPPRPQPGALYLPSNGGAGGGGRRDRMSDLSSDDDHRPGNLVTVTNVNPRLVAVDNTAPGSPKRNALGRKLTKADKGQTLREQIVPAKAKKAKSRSVDGGGVSRKGSLRSNASDPQGRATLDVARKGAREPASLMAIVEGPGLVLPSELAARRTDSPGPGPRAESPAPGRSHTLAVPAATAVSPATTASPRPVRATSPMPLKSALRNRTPSPLPPRGCPSSSACFGCPPYQRPCSIPTQQHRRILYETGEEDFDSATEGDDDRSDVTASGPSKPTSIPVPASTQVVHSPGAALAAFKDGLQASTSGGSVSTAGPKSANSTRKSVRINPAPPQMSATPTATPGSELDEEPSWTPKEHKASTSSSGAWASRIGEDGKIAAMNRSTRNMSVFEAHWRRARNIWRL</sequence>
<feature type="compositionally biased region" description="Acidic residues" evidence="2">
    <location>
        <begin position="1362"/>
        <end position="1377"/>
    </location>
</feature>
<feature type="compositionally biased region" description="Polar residues" evidence="2">
    <location>
        <begin position="1380"/>
        <end position="1399"/>
    </location>
</feature>
<dbReference type="Gene3D" id="1.20.1270.60">
    <property type="entry name" value="Arfaptin homology (AH) domain/BAR domain"/>
    <property type="match status" value="1"/>
</dbReference>
<feature type="region of interest" description="Disordered" evidence="2">
    <location>
        <begin position="596"/>
        <end position="1241"/>
    </location>
</feature>
<accession>A0A8H7I3L6</accession>
<feature type="compositionally biased region" description="Low complexity" evidence="2">
    <location>
        <begin position="1289"/>
        <end position="1304"/>
    </location>
</feature>
<name>A0A8H7I3L6_9AGAM</name>
<feature type="region of interest" description="Disordered" evidence="2">
    <location>
        <begin position="1415"/>
        <end position="1482"/>
    </location>
</feature>
<feature type="compositionally biased region" description="Basic and acidic residues" evidence="2">
    <location>
        <begin position="1136"/>
        <end position="1152"/>
    </location>
</feature>
<comment type="caution">
    <text evidence="3">The sequence shown here is derived from an EMBL/GenBank/DDBJ whole genome shotgun (WGS) entry which is preliminary data.</text>
</comment>
<proteinExistence type="predicted"/>
<evidence type="ECO:0000256" key="1">
    <source>
        <dbReference type="SAM" id="Coils"/>
    </source>
</evidence>
<evidence type="ECO:0000256" key="2">
    <source>
        <dbReference type="SAM" id="MobiDB-lite"/>
    </source>
</evidence>
<feature type="region of interest" description="Disordered" evidence="2">
    <location>
        <begin position="1355"/>
        <end position="1399"/>
    </location>
</feature>
<feature type="compositionally biased region" description="Low complexity" evidence="2">
    <location>
        <begin position="1416"/>
        <end position="1427"/>
    </location>
</feature>
<gene>
    <name evidence="3" type="ORF">RHS01_10588</name>
</gene>
<feature type="compositionally biased region" description="Basic and acidic residues" evidence="2">
    <location>
        <begin position="621"/>
        <end position="635"/>
    </location>
</feature>
<feature type="compositionally biased region" description="Basic and acidic residues" evidence="2">
    <location>
        <begin position="476"/>
        <end position="492"/>
    </location>
</feature>
<feature type="coiled-coil region" evidence="1">
    <location>
        <begin position="221"/>
        <end position="251"/>
    </location>
</feature>
<feature type="compositionally biased region" description="Low complexity" evidence="2">
    <location>
        <begin position="696"/>
        <end position="744"/>
    </location>
</feature>
<evidence type="ECO:0008006" key="5">
    <source>
        <dbReference type="Google" id="ProtNLM"/>
    </source>
</evidence>
<feature type="compositionally biased region" description="Low complexity" evidence="2">
    <location>
        <begin position="835"/>
        <end position="845"/>
    </location>
</feature>
<feature type="compositionally biased region" description="Low complexity" evidence="2">
    <location>
        <begin position="411"/>
        <end position="437"/>
    </location>
</feature>
<feature type="region of interest" description="Disordered" evidence="2">
    <location>
        <begin position="1254"/>
        <end position="1338"/>
    </location>
</feature>
<dbReference type="EMBL" id="JACYCF010000034">
    <property type="protein sequence ID" value="KAF8748752.1"/>
    <property type="molecule type" value="Genomic_DNA"/>
</dbReference>
<dbReference type="InterPro" id="IPR027267">
    <property type="entry name" value="AH/BAR_dom_sf"/>
</dbReference>
<feature type="compositionally biased region" description="Basic residues" evidence="2">
    <location>
        <begin position="1042"/>
        <end position="1052"/>
    </location>
</feature>
<feature type="region of interest" description="Disordered" evidence="2">
    <location>
        <begin position="537"/>
        <end position="575"/>
    </location>
</feature>
<reference evidence="3" key="1">
    <citation type="submission" date="2020-09" db="EMBL/GenBank/DDBJ databases">
        <title>Comparative genome analyses of four rice-infecting Rhizoctonia solani isolates reveal extensive enrichment of homogalacturonan modification genes.</title>
        <authorList>
            <person name="Lee D.-Y."/>
            <person name="Jeon J."/>
            <person name="Kim K.-T."/>
            <person name="Cheong K."/>
            <person name="Song H."/>
            <person name="Choi G."/>
            <person name="Ko J."/>
            <person name="Opiyo S.O."/>
            <person name="Zuo S."/>
            <person name="Madhav S."/>
            <person name="Lee Y.-H."/>
            <person name="Wang G.-L."/>
        </authorList>
    </citation>
    <scope>NUCLEOTIDE SEQUENCE</scope>
    <source>
        <strain evidence="3">AG1-IA B2</strain>
    </source>
</reference>
<feature type="region of interest" description="Disordered" evidence="2">
    <location>
        <begin position="398"/>
        <end position="519"/>
    </location>
</feature>
<dbReference type="Proteomes" id="UP000614334">
    <property type="component" value="Unassembled WGS sequence"/>
</dbReference>
<organism evidence="3 4">
    <name type="scientific">Rhizoctonia solani</name>
    <dbReference type="NCBI Taxonomy" id="456999"/>
    <lineage>
        <taxon>Eukaryota</taxon>
        <taxon>Fungi</taxon>
        <taxon>Dikarya</taxon>
        <taxon>Basidiomycota</taxon>
        <taxon>Agaricomycotina</taxon>
        <taxon>Agaricomycetes</taxon>
        <taxon>Cantharellales</taxon>
        <taxon>Ceratobasidiaceae</taxon>
        <taxon>Rhizoctonia</taxon>
    </lineage>
</organism>
<protein>
    <recommendedName>
        <fullName evidence="5">Proteophosphoglycan ppg4</fullName>
    </recommendedName>
</protein>
<keyword evidence="1" id="KW-0175">Coiled coil</keyword>
<evidence type="ECO:0000313" key="3">
    <source>
        <dbReference type="EMBL" id="KAF8748752.1"/>
    </source>
</evidence>